<dbReference type="Proteomes" id="UP000034320">
    <property type="component" value="Unassembled WGS sequence"/>
</dbReference>
<dbReference type="PANTHER" id="PTHR42788">
    <property type="entry name" value="TAURINE IMPORT ATP-BINDING PROTEIN-RELATED"/>
    <property type="match status" value="1"/>
</dbReference>
<evidence type="ECO:0000256" key="3">
    <source>
        <dbReference type="ARBA" id="ARBA00022840"/>
    </source>
</evidence>
<evidence type="ECO:0000259" key="4">
    <source>
        <dbReference type="PROSITE" id="PS50893"/>
    </source>
</evidence>
<evidence type="ECO:0000313" key="6">
    <source>
        <dbReference type="Proteomes" id="UP000034320"/>
    </source>
</evidence>
<dbReference type="PROSITE" id="PS50893">
    <property type="entry name" value="ABC_TRANSPORTER_2"/>
    <property type="match status" value="1"/>
</dbReference>
<dbReference type="EMBL" id="LCDD01000021">
    <property type="protein sequence ID" value="KKS46190.1"/>
    <property type="molecule type" value="Genomic_DNA"/>
</dbReference>
<dbReference type="Gene3D" id="3.40.50.300">
    <property type="entry name" value="P-loop containing nucleotide triphosphate hydrolases"/>
    <property type="match status" value="1"/>
</dbReference>
<protein>
    <submittedName>
        <fullName evidence="5">ABC transporter related protein</fullName>
    </submittedName>
</protein>
<evidence type="ECO:0000256" key="2">
    <source>
        <dbReference type="ARBA" id="ARBA00022741"/>
    </source>
</evidence>
<dbReference type="InterPro" id="IPR027417">
    <property type="entry name" value="P-loop_NTPase"/>
</dbReference>
<dbReference type="GO" id="GO:0016887">
    <property type="term" value="F:ATP hydrolysis activity"/>
    <property type="evidence" value="ECO:0007669"/>
    <property type="project" value="InterPro"/>
</dbReference>
<dbReference type="PROSITE" id="PS00211">
    <property type="entry name" value="ABC_TRANSPORTER_1"/>
    <property type="match status" value="1"/>
</dbReference>
<sequence length="251" mass="28056">MTEAVLKVQSVTKIFTNSDKPRLKVLDGVSLDLMRNEIVGVIGPSACGKSTLLDCIAGLTGIDQGLIKLESDSIVDVTGKVSYMMQDDVMLPWRNLRQNIILPYTVNDLPVPAEKITALAKLFGLNKFMEYFPAEMSGGMRQRASLLRAYVSGKDVLLLDEPFGKLDAITRYEILHWFLDIWQKKKLSILLVTHDIDEALYLSDRIYVMSAGPGKIISEIKVSFKRPRTDKFIATSEYASLKLKLLKLIAG</sequence>
<organism evidence="5 6">
    <name type="scientific">Candidatus Gottesmanbacteria bacterium GW2011_GWA2_42_18</name>
    <dbReference type="NCBI Taxonomy" id="1618442"/>
    <lineage>
        <taxon>Bacteria</taxon>
        <taxon>Candidatus Gottesmaniibacteriota</taxon>
    </lineage>
</organism>
<dbReference type="InterPro" id="IPR017871">
    <property type="entry name" value="ABC_transporter-like_CS"/>
</dbReference>
<dbReference type="InterPro" id="IPR003439">
    <property type="entry name" value="ABC_transporter-like_ATP-bd"/>
</dbReference>
<proteinExistence type="predicted"/>
<dbReference type="PATRIC" id="fig|1618442.3.peg.916"/>
<evidence type="ECO:0000256" key="1">
    <source>
        <dbReference type="ARBA" id="ARBA00022448"/>
    </source>
</evidence>
<dbReference type="InterPro" id="IPR003593">
    <property type="entry name" value="AAA+_ATPase"/>
</dbReference>
<evidence type="ECO:0000313" key="5">
    <source>
        <dbReference type="EMBL" id="KKS46190.1"/>
    </source>
</evidence>
<keyword evidence="1" id="KW-0813">Transport</keyword>
<dbReference type="SMART" id="SM00382">
    <property type="entry name" value="AAA"/>
    <property type="match status" value="1"/>
</dbReference>
<accession>A0A0G0ZBU4</accession>
<dbReference type="GO" id="GO:0005524">
    <property type="term" value="F:ATP binding"/>
    <property type="evidence" value="ECO:0007669"/>
    <property type="project" value="UniProtKB-KW"/>
</dbReference>
<dbReference type="PANTHER" id="PTHR42788:SF2">
    <property type="entry name" value="ABC TRANSPORTER ATP-BINDING PROTEIN"/>
    <property type="match status" value="1"/>
</dbReference>
<keyword evidence="2" id="KW-0547">Nucleotide-binding</keyword>
<reference evidence="5 6" key="1">
    <citation type="journal article" date="2015" name="Nature">
        <title>rRNA introns, odd ribosomes, and small enigmatic genomes across a large radiation of phyla.</title>
        <authorList>
            <person name="Brown C.T."/>
            <person name="Hug L.A."/>
            <person name="Thomas B.C."/>
            <person name="Sharon I."/>
            <person name="Castelle C.J."/>
            <person name="Singh A."/>
            <person name="Wilkins M.J."/>
            <person name="Williams K.H."/>
            <person name="Banfield J.F."/>
        </authorList>
    </citation>
    <scope>NUCLEOTIDE SEQUENCE [LARGE SCALE GENOMIC DNA]</scope>
</reference>
<feature type="domain" description="ABC transporter" evidence="4">
    <location>
        <begin position="6"/>
        <end position="236"/>
    </location>
</feature>
<keyword evidence="3" id="KW-0067">ATP-binding</keyword>
<dbReference type="SUPFAM" id="SSF52540">
    <property type="entry name" value="P-loop containing nucleoside triphosphate hydrolases"/>
    <property type="match status" value="1"/>
</dbReference>
<gene>
    <name evidence="5" type="ORF">UV09_C0021G0022</name>
</gene>
<dbReference type="InterPro" id="IPR050166">
    <property type="entry name" value="ABC_transporter_ATP-bind"/>
</dbReference>
<dbReference type="Pfam" id="PF00005">
    <property type="entry name" value="ABC_tran"/>
    <property type="match status" value="1"/>
</dbReference>
<dbReference type="AlphaFoldDB" id="A0A0G0ZBU4"/>
<name>A0A0G0ZBU4_9BACT</name>
<comment type="caution">
    <text evidence="5">The sequence shown here is derived from an EMBL/GenBank/DDBJ whole genome shotgun (WGS) entry which is preliminary data.</text>
</comment>